<dbReference type="Proteomes" id="UP001050975">
    <property type="component" value="Unassembled WGS sequence"/>
</dbReference>
<protein>
    <submittedName>
        <fullName evidence="2">Methyltransferase type 11</fullName>
    </submittedName>
</protein>
<evidence type="ECO:0000259" key="1">
    <source>
        <dbReference type="Pfam" id="PF08241"/>
    </source>
</evidence>
<dbReference type="GO" id="GO:0032259">
    <property type="term" value="P:methylation"/>
    <property type="evidence" value="ECO:0007669"/>
    <property type="project" value="UniProtKB-KW"/>
</dbReference>
<proteinExistence type="predicted"/>
<dbReference type="SUPFAM" id="SSF53335">
    <property type="entry name" value="S-adenosyl-L-methionine-dependent methyltransferases"/>
    <property type="match status" value="1"/>
</dbReference>
<feature type="domain" description="Methyltransferase type 11" evidence="1">
    <location>
        <begin position="217"/>
        <end position="271"/>
    </location>
</feature>
<keyword evidence="3" id="KW-1185">Reference proteome</keyword>
<dbReference type="Gene3D" id="3.40.50.150">
    <property type="entry name" value="Vaccinia Virus protein VP39"/>
    <property type="match status" value="1"/>
</dbReference>
<dbReference type="AlphaFoldDB" id="A0AAV3X737"/>
<reference evidence="2" key="1">
    <citation type="submission" date="2019-10" db="EMBL/GenBank/DDBJ databases">
        <title>Draft genome sequece of Microseira wollei NIES-4236.</title>
        <authorList>
            <person name="Yamaguchi H."/>
            <person name="Suzuki S."/>
            <person name="Kawachi M."/>
        </authorList>
    </citation>
    <scope>NUCLEOTIDE SEQUENCE</scope>
    <source>
        <strain evidence="2">NIES-4236</strain>
    </source>
</reference>
<gene>
    <name evidence="2" type="ORF">MiSe_19210</name>
</gene>
<accession>A0AAV3X737</accession>
<dbReference type="RefSeq" id="WP_226578199.1">
    <property type="nucleotide sequence ID" value="NZ_BLAY01000024.1"/>
</dbReference>
<evidence type="ECO:0000313" key="2">
    <source>
        <dbReference type="EMBL" id="GET37168.1"/>
    </source>
</evidence>
<keyword evidence="2" id="KW-0808">Transferase</keyword>
<keyword evidence="2" id="KW-0489">Methyltransferase</keyword>
<dbReference type="EMBL" id="BLAY01000024">
    <property type="protein sequence ID" value="GET37168.1"/>
    <property type="molecule type" value="Genomic_DNA"/>
</dbReference>
<comment type="caution">
    <text evidence="2">The sequence shown here is derived from an EMBL/GenBank/DDBJ whole genome shotgun (WGS) entry which is preliminary data.</text>
</comment>
<dbReference type="Pfam" id="PF08241">
    <property type="entry name" value="Methyltransf_11"/>
    <property type="match status" value="1"/>
</dbReference>
<dbReference type="InterPro" id="IPR029063">
    <property type="entry name" value="SAM-dependent_MTases_sf"/>
</dbReference>
<evidence type="ECO:0000313" key="3">
    <source>
        <dbReference type="Proteomes" id="UP001050975"/>
    </source>
</evidence>
<dbReference type="CDD" id="cd02440">
    <property type="entry name" value="AdoMet_MTases"/>
    <property type="match status" value="1"/>
</dbReference>
<dbReference type="InterPro" id="IPR013216">
    <property type="entry name" value="Methyltransf_11"/>
</dbReference>
<dbReference type="GO" id="GO:0008757">
    <property type="term" value="F:S-adenosylmethionine-dependent methyltransferase activity"/>
    <property type="evidence" value="ECO:0007669"/>
    <property type="project" value="InterPro"/>
</dbReference>
<organism evidence="2 3">
    <name type="scientific">Microseira wollei NIES-4236</name>
    <dbReference type="NCBI Taxonomy" id="2530354"/>
    <lineage>
        <taxon>Bacteria</taxon>
        <taxon>Bacillati</taxon>
        <taxon>Cyanobacteriota</taxon>
        <taxon>Cyanophyceae</taxon>
        <taxon>Oscillatoriophycideae</taxon>
        <taxon>Aerosakkonematales</taxon>
        <taxon>Aerosakkonemataceae</taxon>
        <taxon>Microseira</taxon>
    </lineage>
</organism>
<sequence length="377" mass="42757">MFNLDTPTNKKISYITNFSGWFIPEENQKVRLNVSLNGKTYVTLSHGILRPDVAAAFPQQENALNSGFSGDILIPHTIKPGEIIEIEISEQNQNISLLKKEFTLVANESQQLQPRKRKFELKQLLYCPECGSKLNQIDRSCGVCNYPVYTRGNTPHILQKGDLPFLRLTETEKTHPYSPYVIELLTKIGDGLVLDFGAGNTPEGDLRPNICYLDVQQYPHTDIVCNTTKLPFPDAIFDAVISQAVFEHIPNPFLTAKELHRILKPGGIIFIDTAFMQPLHGDPSHYFNMTLHGLRLVMSDFEELRSGIRPYQYPSFGFIMQLEAVLPYITQQAWKNKLQDWREFLLKEGKNLDMALGKKGREIVAAGVFFEGIKAVK</sequence>
<name>A0AAV3X737_9CYAN</name>